<dbReference type="EMBL" id="JABFCR010000021">
    <property type="protein sequence ID" value="NNU33809.1"/>
    <property type="molecule type" value="Genomic_DNA"/>
</dbReference>
<organism evidence="1 2">
    <name type="scientific">Mucilaginibacter humi</name>
    <dbReference type="NCBI Taxonomy" id="2732510"/>
    <lineage>
        <taxon>Bacteria</taxon>
        <taxon>Pseudomonadati</taxon>
        <taxon>Bacteroidota</taxon>
        <taxon>Sphingobacteriia</taxon>
        <taxon>Sphingobacteriales</taxon>
        <taxon>Sphingobacteriaceae</taxon>
        <taxon>Mucilaginibacter</taxon>
    </lineage>
</organism>
<proteinExistence type="predicted"/>
<evidence type="ECO:0000313" key="2">
    <source>
        <dbReference type="Proteomes" id="UP000566071"/>
    </source>
</evidence>
<accession>A0ABX1W1S8</accession>
<sequence length="67" mass="7301">MPKKLYRYGINMLCNPTVVTLIKIALESKPAAKVSGSDHKAISNKKQNAACLSKLFALPGNMILNNK</sequence>
<gene>
    <name evidence="1" type="ORF">HK413_06025</name>
</gene>
<protein>
    <submittedName>
        <fullName evidence="1">Uncharacterized protein</fullName>
    </submittedName>
</protein>
<evidence type="ECO:0000313" key="1">
    <source>
        <dbReference type="EMBL" id="NNU33809.1"/>
    </source>
</evidence>
<dbReference type="Proteomes" id="UP000566071">
    <property type="component" value="Unassembled WGS sequence"/>
</dbReference>
<name>A0ABX1W1S8_9SPHI</name>
<keyword evidence="2" id="KW-1185">Reference proteome</keyword>
<comment type="caution">
    <text evidence="1">The sequence shown here is derived from an EMBL/GenBank/DDBJ whole genome shotgun (WGS) entry which is preliminary data.</text>
</comment>
<reference evidence="1 2" key="1">
    <citation type="submission" date="2020-05" db="EMBL/GenBank/DDBJ databases">
        <authorList>
            <person name="Khan S.A."/>
            <person name="Jeon C.O."/>
            <person name="Chun B.H."/>
        </authorList>
    </citation>
    <scope>NUCLEOTIDE SEQUENCE [LARGE SCALE GENOMIC DNA]</scope>
    <source>
        <strain evidence="1 2">S1162</strain>
    </source>
</reference>